<dbReference type="Proteomes" id="UP001589627">
    <property type="component" value="Unassembled WGS sequence"/>
</dbReference>
<evidence type="ECO:0000313" key="2">
    <source>
        <dbReference type="Proteomes" id="UP001589627"/>
    </source>
</evidence>
<gene>
    <name evidence="1" type="ORF">ACFFNX_25225</name>
</gene>
<evidence type="ECO:0000313" key="1">
    <source>
        <dbReference type="EMBL" id="MFB9835490.1"/>
    </source>
</evidence>
<protein>
    <recommendedName>
        <fullName evidence="3">Transposase</fullName>
    </recommendedName>
</protein>
<evidence type="ECO:0008006" key="3">
    <source>
        <dbReference type="Google" id="ProtNLM"/>
    </source>
</evidence>
<comment type="caution">
    <text evidence="1">The sequence shown here is derived from an EMBL/GenBank/DDBJ whole genome shotgun (WGS) entry which is preliminary data.</text>
</comment>
<keyword evidence="2" id="KW-1185">Reference proteome</keyword>
<proteinExistence type="predicted"/>
<reference evidence="1 2" key="1">
    <citation type="submission" date="2024-09" db="EMBL/GenBank/DDBJ databases">
        <authorList>
            <person name="Sun Q."/>
            <person name="Mori K."/>
        </authorList>
    </citation>
    <scope>NUCLEOTIDE SEQUENCE [LARGE SCALE GENOMIC DNA]</scope>
    <source>
        <strain evidence="1 2">TBRC 0563</strain>
    </source>
</reference>
<organism evidence="1 2">
    <name type="scientific">Actinoallomurus acaciae</name>
    <dbReference type="NCBI Taxonomy" id="502577"/>
    <lineage>
        <taxon>Bacteria</taxon>
        <taxon>Bacillati</taxon>
        <taxon>Actinomycetota</taxon>
        <taxon>Actinomycetes</taxon>
        <taxon>Streptosporangiales</taxon>
        <taxon>Thermomonosporaceae</taxon>
        <taxon>Actinoallomurus</taxon>
    </lineage>
</organism>
<name>A0ABV5YKA8_9ACTN</name>
<dbReference type="EMBL" id="JBHLZP010000205">
    <property type="protein sequence ID" value="MFB9835490.1"/>
    <property type="molecule type" value="Genomic_DNA"/>
</dbReference>
<accession>A0ABV5YKA8</accession>
<sequence>MINEICTPWPFRAVAARYDKKERVYQGAIDVGSIRIWLRNPIT</sequence>
<dbReference type="RefSeq" id="WP_378207088.1">
    <property type="nucleotide sequence ID" value="NZ_JBHLZP010000205.1"/>
</dbReference>